<reference evidence="2" key="1">
    <citation type="submission" date="2017-08" db="EMBL/GenBank/DDBJ databases">
        <title>Microbulbifer marisrubri sp. nov., a halophilic alphaproteobacterium isolated from marine sediment of the Yellow Sea, China.</title>
        <authorList>
            <person name="Zhang G."/>
            <person name="Xiong Q."/>
        </authorList>
    </citation>
    <scope>NUCLEOTIDE SEQUENCE [LARGE SCALE GENOMIC DNA]</scope>
    <source>
        <strain evidence="2">WRN-8</strain>
    </source>
</reference>
<comment type="caution">
    <text evidence="2">The sequence shown here is derived from an EMBL/GenBank/DDBJ whole genome shotgun (WGS) entry which is preliminary data.</text>
</comment>
<accession>A0ABX4I4S1</accession>
<protein>
    <submittedName>
        <fullName evidence="2">Uncharacterized protein</fullName>
    </submittedName>
</protein>
<dbReference type="RefSeq" id="WP_067081676.1">
    <property type="nucleotide sequence ID" value="NZ_LRFG02000001.1"/>
</dbReference>
<dbReference type="EMBL" id="LRFG02000001">
    <property type="protein sequence ID" value="PCO07058.1"/>
    <property type="molecule type" value="Genomic_DNA"/>
</dbReference>
<sequence>MKNIFLAISVFLANYSFACEKSSVDVFIRDVKVYQNQAQTCTSFQMLLSEFVEGENRYIDSAYLNIIDENNEVVAQLAPELERPAFGNLILSMCLSKEYIENSRVFLNVKPLPSVKLKGDGVVATGGHLCLDTRELVLSKLVKDGGEQKLRAK</sequence>
<feature type="signal peptide" evidence="1">
    <location>
        <begin position="1"/>
        <end position="18"/>
    </location>
</feature>
<feature type="chain" id="PRO_5045107695" evidence="1">
    <location>
        <begin position="19"/>
        <end position="153"/>
    </location>
</feature>
<name>A0ABX4I4S1_9GAMM</name>
<keyword evidence="1" id="KW-0732">Signal</keyword>
<evidence type="ECO:0000256" key="1">
    <source>
        <dbReference type="SAM" id="SignalP"/>
    </source>
</evidence>
<proteinExistence type="predicted"/>
<evidence type="ECO:0000313" key="3">
    <source>
        <dbReference type="Proteomes" id="UP000218427"/>
    </source>
</evidence>
<gene>
    <name evidence="2" type="ORF">AWR36_004825</name>
</gene>
<dbReference type="Proteomes" id="UP000218427">
    <property type="component" value="Unassembled WGS sequence"/>
</dbReference>
<evidence type="ECO:0000313" key="2">
    <source>
        <dbReference type="EMBL" id="PCO07058.1"/>
    </source>
</evidence>
<keyword evidence="3" id="KW-1185">Reference proteome</keyword>
<organism evidence="2 3">
    <name type="scientific">Microbulbifer flavimaris</name>
    <dbReference type="NCBI Taxonomy" id="1781068"/>
    <lineage>
        <taxon>Bacteria</taxon>
        <taxon>Pseudomonadati</taxon>
        <taxon>Pseudomonadota</taxon>
        <taxon>Gammaproteobacteria</taxon>
        <taxon>Cellvibrionales</taxon>
        <taxon>Microbulbiferaceae</taxon>
        <taxon>Microbulbifer</taxon>
    </lineage>
</organism>